<comment type="caution">
    <text evidence="1">The sequence shown here is derived from an EMBL/GenBank/DDBJ whole genome shotgun (WGS) entry which is preliminary data.</text>
</comment>
<dbReference type="Pfam" id="PF06277">
    <property type="entry name" value="EutA"/>
    <property type="match status" value="1"/>
</dbReference>
<dbReference type="InterPro" id="IPR009377">
    <property type="entry name" value="EutA"/>
</dbReference>
<evidence type="ECO:0000313" key="1">
    <source>
        <dbReference type="EMBL" id="TFE23558.1"/>
    </source>
</evidence>
<reference evidence="1 2" key="1">
    <citation type="submission" date="2019-03" db="EMBL/GenBank/DDBJ databases">
        <title>Cohnella endophytica sp. nov., a novel endophytic bacterium isolated from bark of Sonneratia apetala.</title>
        <authorList>
            <person name="Tuo L."/>
        </authorList>
    </citation>
    <scope>NUCLEOTIDE SEQUENCE [LARGE SCALE GENOMIC DNA]</scope>
    <source>
        <strain evidence="1 2">CCTCC AB 208254</strain>
    </source>
</reference>
<dbReference type="InterPro" id="IPR043129">
    <property type="entry name" value="ATPase_NBD"/>
</dbReference>
<protein>
    <submittedName>
        <fullName evidence="1">Ethanolamine utilization protein</fullName>
    </submittedName>
</protein>
<organism evidence="1 2">
    <name type="scientific">Cohnella luojiensis</name>
    <dbReference type="NCBI Taxonomy" id="652876"/>
    <lineage>
        <taxon>Bacteria</taxon>
        <taxon>Bacillati</taxon>
        <taxon>Bacillota</taxon>
        <taxon>Bacilli</taxon>
        <taxon>Bacillales</taxon>
        <taxon>Paenibacillaceae</taxon>
        <taxon>Cohnella</taxon>
    </lineage>
</organism>
<gene>
    <name evidence="1" type="ORF">E2980_18890</name>
</gene>
<dbReference type="OrthoDB" id="1542at2"/>
<name>A0A4Y8LQC3_9BACL</name>
<keyword evidence="2" id="KW-1185">Reference proteome</keyword>
<dbReference type="PIRSF" id="PIRSF012293">
    <property type="entry name" value="EutA"/>
    <property type="match status" value="1"/>
</dbReference>
<proteinExistence type="predicted"/>
<dbReference type="EMBL" id="SOMN01000033">
    <property type="protein sequence ID" value="TFE23558.1"/>
    <property type="molecule type" value="Genomic_DNA"/>
</dbReference>
<sequence length="502" mass="54033">MDPSWITSTGIDIGTSTTKMIVSRLKLARTSSALSLPRYEIAERQLLYASAIYNTPLKGDDEIDAVRLWDIVSDEFGKAGISKGDLKTGAVIITGETATKANAGKIVHLLADRSGDFVVATAGADLEALLAGKGAGADRRSNGTKGAVANIDIGGGTANAAIFQRGKPIGTVTFRVGGRLIRIDGNGTILQVSSSLRPWLEASGYRLEEGMSITYVDLKKICQSLCRTMLDYMSGIAIPSKDETVRALLLGKPLLEVPRLEECMVSGGIGRLMNERAPLTLSETAIHNDIGPLLAHALKEALANYPFRWVKADETVRATVIGAGTQSMIISGATVHLDPKLLPLRNLPVLKLEITQNLLDHPVNLEDFFAETMRSGANLYDTEASPPFALALSGMPILGYSSLQLISEYIVLSFSRYFPECGVIAVICESDFAQALGQALQRRIGPRKKVICIDQVRVEHGDYIDMGEPISGIMIPVVVKTLAFQSRVEVTGSFEPDDEGTR</sequence>
<dbReference type="AlphaFoldDB" id="A0A4Y8LQC3"/>
<dbReference type="Proteomes" id="UP000297900">
    <property type="component" value="Unassembled WGS sequence"/>
</dbReference>
<dbReference type="SUPFAM" id="SSF53067">
    <property type="entry name" value="Actin-like ATPase domain"/>
    <property type="match status" value="1"/>
</dbReference>
<dbReference type="RefSeq" id="WP_135153794.1">
    <property type="nucleotide sequence ID" value="NZ_SOMN01000033.1"/>
</dbReference>
<accession>A0A4Y8LQC3</accession>
<evidence type="ECO:0000313" key="2">
    <source>
        <dbReference type="Proteomes" id="UP000297900"/>
    </source>
</evidence>